<sequence length="327" mass="38002">MRKKWIDFAMKKSDETGRKVLTYLNMFVPNSGGFSFTITQLYDELFHVCVTTEQYLKIKRELEEEFDLELPVVREQGLLSGGARQEERVRNNTEFSRLREEDLVEMNKPIIKRKHEEAQDHFALVENAFSIQDQKDFLAFDSKAYEHDYSKVLEIGYVIVRFSRHGTEGNLPKAKVINRKHLIIEENLHLKNKDNVPDNGDEFKFGVSETLSQEDAVERFREGVRGSDYLLQHSVKHDDAYLRNIGVDLSVRGNEMFYTQVVQTYKGSLIESEKYFMCSLSFLMGKYLGYQERNLQNAAGSKAIYTMMAFLRQMGYSAEEVKTIIAS</sequence>
<dbReference type="GO" id="GO:0005634">
    <property type="term" value="C:nucleus"/>
    <property type="evidence" value="ECO:0007669"/>
    <property type="project" value="TreeGrafter"/>
</dbReference>
<dbReference type="InterPro" id="IPR048519">
    <property type="entry name" value="Gfd2/YDR514C-like_C"/>
</dbReference>
<dbReference type="OrthoDB" id="5953249at2759"/>
<evidence type="ECO:0000313" key="3">
    <source>
        <dbReference type="Proteomes" id="UP001152795"/>
    </source>
</evidence>
<dbReference type="Pfam" id="PF21762">
    <property type="entry name" value="DEDDh_C"/>
    <property type="match status" value="1"/>
</dbReference>
<name>A0A7D9DRX6_PARCT</name>
<gene>
    <name evidence="2" type="ORF">PACLA_8A015672</name>
</gene>
<accession>A0A7D9DRX6</accession>
<dbReference type="EMBL" id="CACRXK020001562">
    <property type="protein sequence ID" value="CAB3989868.1"/>
    <property type="molecule type" value="Genomic_DNA"/>
</dbReference>
<reference evidence="2" key="1">
    <citation type="submission" date="2020-04" db="EMBL/GenBank/DDBJ databases">
        <authorList>
            <person name="Alioto T."/>
            <person name="Alioto T."/>
            <person name="Gomez Garrido J."/>
        </authorList>
    </citation>
    <scope>NUCLEOTIDE SEQUENCE</scope>
    <source>
        <strain evidence="2">A484AB</strain>
    </source>
</reference>
<evidence type="ECO:0000313" key="2">
    <source>
        <dbReference type="EMBL" id="CAB3989868.1"/>
    </source>
</evidence>
<organism evidence="2 3">
    <name type="scientific">Paramuricea clavata</name>
    <name type="common">Red gorgonian</name>
    <name type="synonym">Violescent sea-whip</name>
    <dbReference type="NCBI Taxonomy" id="317549"/>
    <lineage>
        <taxon>Eukaryota</taxon>
        <taxon>Metazoa</taxon>
        <taxon>Cnidaria</taxon>
        <taxon>Anthozoa</taxon>
        <taxon>Octocorallia</taxon>
        <taxon>Malacalcyonacea</taxon>
        <taxon>Plexauridae</taxon>
        <taxon>Paramuricea</taxon>
    </lineage>
</organism>
<dbReference type="PANTHER" id="PTHR28083">
    <property type="entry name" value="GOOD FOR FULL DBP5 ACTIVITY PROTEIN 2"/>
    <property type="match status" value="1"/>
</dbReference>
<keyword evidence="3" id="KW-1185">Reference proteome</keyword>
<comment type="caution">
    <text evidence="2">The sequence shown here is derived from an EMBL/GenBank/DDBJ whole genome shotgun (WGS) entry which is preliminary data.</text>
</comment>
<evidence type="ECO:0000259" key="1">
    <source>
        <dbReference type="Pfam" id="PF21762"/>
    </source>
</evidence>
<dbReference type="InterPro" id="IPR040151">
    <property type="entry name" value="Gfd2/YDR514C-like"/>
</dbReference>
<protein>
    <recommendedName>
        <fullName evidence="1">Gfd2/YDR514C-like C-terminal domain-containing protein</fullName>
    </recommendedName>
</protein>
<dbReference type="AlphaFoldDB" id="A0A7D9DRX6"/>
<feature type="domain" description="Gfd2/YDR514C-like C-terminal" evidence="1">
    <location>
        <begin position="137"/>
        <end position="312"/>
    </location>
</feature>
<dbReference type="PANTHER" id="PTHR28083:SF1">
    <property type="entry name" value="GOOD FOR FULL DBP5 ACTIVITY PROTEIN 2"/>
    <property type="match status" value="1"/>
</dbReference>
<dbReference type="Proteomes" id="UP001152795">
    <property type="component" value="Unassembled WGS sequence"/>
</dbReference>
<proteinExistence type="predicted"/>